<feature type="domain" description="CO dehydrogenase/acetyl-CoA synthase delta subunit TIM barrel" evidence="1">
    <location>
        <begin position="14"/>
        <end position="281"/>
    </location>
</feature>
<gene>
    <name evidence="2" type="ORF">HKBW3S03_00722</name>
    <name evidence="3" type="ORF">HKBW3S34_02048</name>
</gene>
<proteinExistence type="predicted"/>
<dbReference type="EMBL" id="BLRZ01000172">
    <property type="protein sequence ID" value="GFP31129.1"/>
    <property type="molecule type" value="Genomic_DNA"/>
</dbReference>
<evidence type="ECO:0000313" key="4">
    <source>
        <dbReference type="Proteomes" id="UP000574717"/>
    </source>
</evidence>
<accession>A0A6V8QAR7</accession>
<dbReference type="EMBL" id="BLRU01000049">
    <property type="protein sequence ID" value="GFP19217.1"/>
    <property type="molecule type" value="Genomic_DNA"/>
</dbReference>
<comment type="caution">
    <text evidence="2">The sequence shown here is derived from an EMBL/GenBank/DDBJ whole genome shotgun (WGS) entry which is preliminary data.</text>
</comment>
<name>A0A6V8QAR7_9ACTN</name>
<dbReference type="SUPFAM" id="SSF51717">
    <property type="entry name" value="Dihydropteroate synthetase-like"/>
    <property type="match status" value="1"/>
</dbReference>
<protein>
    <submittedName>
        <fullName evidence="2">Acetyl-CoA decarbonylase/synthase, CODH/ACS complex subunit delta</fullName>
    </submittedName>
</protein>
<evidence type="ECO:0000313" key="3">
    <source>
        <dbReference type="EMBL" id="GFP31129.1"/>
    </source>
</evidence>
<dbReference type="AlphaFoldDB" id="A0A6V8QAR7"/>
<dbReference type="NCBIfam" id="NF003376">
    <property type="entry name" value="PRK04452.1-2"/>
    <property type="match status" value="1"/>
</dbReference>
<sequence length="293" mass="32009">MEKFLEKYPGEIKELVLGSEGKKAVVAGQNTLPFHSFEGKTGQLKFALEVADSEPTDWAPWLQEFYADVKSSPEAWAKKNAEVFGADLIFLTLNSMEKDVPVEEIAAGVKRVAEAVNVPVVVFGLGEKEKDAAVLPVVAKMCSGLNLLIGPILKENHQEIATVALEHGHAIIAQISMDINLAKDLNIRLGKYFPVDRVVIDPLTCVAGYGLEYAYSTMERIRLAAIVHDDKTLQSPLIAKVGKEAWKTKEAIQDVGKGIVWEAATAFSLLLSGADIVTMRHPESLQRVKAMIS</sequence>
<evidence type="ECO:0000259" key="1">
    <source>
        <dbReference type="Pfam" id="PF03599"/>
    </source>
</evidence>
<dbReference type="Pfam" id="PF03599">
    <property type="entry name" value="CdhD"/>
    <property type="match status" value="1"/>
</dbReference>
<dbReference type="Proteomes" id="UP000574717">
    <property type="component" value="Unassembled WGS sequence"/>
</dbReference>
<dbReference type="PANTHER" id="PTHR36214">
    <property type="match status" value="1"/>
</dbReference>
<keyword evidence="5" id="KW-1185">Reference proteome</keyword>
<dbReference type="RefSeq" id="WP_176236864.1">
    <property type="nucleotide sequence ID" value="NZ_BLRU01000049.1"/>
</dbReference>
<dbReference type="Proteomes" id="UP000588083">
    <property type="component" value="Unassembled WGS sequence"/>
</dbReference>
<dbReference type="InterPro" id="IPR051069">
    <property type="entry name" value="ACDS_complex_subunit"/>
</dbReference>
<evidence type="ECO:0000313" key="2">
    <source>
        <dbReference type="EMBL" id="GFP19217.1"/>
    </source>
</evidence>
<organism evidence="2 4">
    <name type="scientific">Candidatus Hakubella thermalkaliphila</name>
    <dbReference type="NCBI Taxonomy" id="2754717"/>
    <lineage>
        <taxon>Bacteria</taxon>
        <taxon>Bacillati</taxon>
        <taxon>Actinomycetota</taxon>
        <taxon>Actinomycetota incertae sedis</taxon>
        <taxon>Candidatus Hakubellales</taxon>
        <taxon>Candidatus Hakubellaceae</taxon>
        <taxon>Candidatus Hakubella</taxon>
    </lineage>
</organism>
<evidence type="ECO:0000313" key="5">
    <source>
        <dbReference type="Proteomes" id="UP000588083"/>
    </source>
</evidence>
<dbReference type="InterPro" id="IPR011005">
    <property type="entry name" value="Dihydropteroate_synth-like_sf"/>
</dbReference>
<dbReference type="PANTHER" id="PTHR36214:SF5">
    <property type="entry name" value="ACETYL-COA DECARBONYLASE_SYNTHASE COMPLEX SUBUNIT DELTA"/>
    <property type="match status" value="1"/>
</dbReference>
<dbReference type="Gene3D" id="3.20.20.20">
    <property type="entry name" value="Dihydropteroate synthase-like"/>
    <property type="match status" value="1"/>
</dbReference>
<reference evidence="4 5" key="1">
    <citation type="journal article" date="2020" name="Front. Microbiol.">
        <title>Single-cell genomics of novel Actinobacteria with the Wood-Ljungdahl pathway discovered in a serpentinizing system.</title>
        <authorList>
            <person name="Merino N."/>
            <person name="Kawai M."/>
            <person name="Boyd E.S."/>
            <person name="Colman D.R."/>
            <person name="McGlynn S.E."/>
            <person name="Nealson K.H."/>
            <person name="Kurokawa K."/>
            <person name="Hongoh Y."/>
        </authorList>
    </citation>
    <scope>NUCLEOTIDE SEQUENCE [LARGE SCALE GENOMIC DNA]</scope>
    <source>
        <strain evidence="2 4">S03</strain>
        <strain evidence="3 5">S34</strain>
    </source>
</reference>
<dbReference type="InterPro" id="IPR016041">
    <property type="entry name" value="Ac-CoA_synth_d_su_TIM-brl"/>
</dbReference>